<keyword evidence="3" id="KW-0396">Initiation factor</keyword>
<dbReference type="InterPro" id="IPR008964">
    <property type="entry name" value="Invasin/intimin_cell_adhesion"/>
</dbReference>
<dbReference type="Pfam" id="PF07587">
    <property type="entry name" value="PSD1"/>
    <property type="match status" value="1"/>
</dbReference>
<dbReference type="InterPro" id="IPR011444">
    <property type="entry name" value="DUF1549"/>
</dbReference>
<dbReference type="PANTHER" id="PTHR35889:SF3">
    <property type="entry name" value="F-BOX DOMAIN-CONTAINING PROTEIN"/>
    <property type="match status" value="1"/>
</dbReference>
<dbReference type="EMBL" id="CP018477">
    <property type="protein sequence ID" value="ASV75622.1"/>
    <property type="molecule type" value="Genomic_DNA"/>
</dbReference>
<dbReference type="Proteomes" id="UP000215086">
    <property type="component" value="Chromosome"/>
</dbReference>
<sequence length="824" mass="92938">MNRVRLPFFRFPQRANPLTGLATLAGLIAFWGAIAVSRAADVVRLEIYPSDTLRLETKDDRQSFVVVAVTADGVTQDVTTQANLRLENPALARLENATLYPQANGETRLVAEYAGQSAGVPVVVKDVEKERPLSFRLDVMPVFMRAGCNTGTCHGAARGKDGFRLSLFGFDPEGDYERLIHEVPFRRVNLAVPEDSLILQKAIGAVPHTGGKRFEKESELYRTLYRWLELGAPRDSGDVPSVEKVEVFPPQSVLQGENATQRLVVRAHYSDGTDRDVTHLAVFLSNNDYAAPVDENGLVKAAHRGEAFILARFDTKVVGSQVLVLPADVPMVATDEPANYIDELVNEKLRKLRIQPSALCSDAEFLRRVTLDIIGQLPTEEEYTRFLADTQPDKRTRLVDELLQRKEFAELWAMKWAEVLMVRSNVNVSYKSAYLYSQWLTEKIASGEPFDEIVRELLASEGGTFTNPATNFYQVETDTLKTAENVAQVFMGRRIQCAQCHNHPFDRWTMDDYYSFAAFFAQIGRKNGEDDRETIVFNRGSGEVRHPVDNRVMAPKFLGGPQPQINGGDRRKVLAEWLTSPDCPDFACNVANRIWAHFFGVGIVDPVDDVRMSNPPSNPQLYETLGKKLIEYKYDFKRLVRDICLSKTYQRSAIPNESNREDTRNFSHANVRRLQAEILLDCICQVTESPEKFRGLPLGARAIQIADGSTTNYFLTTFGRSPRDTVCACDVRTDPTLSQALHLITGNTIESKIKQGGLIDRWLNEKVSPEDIVKRLFIRTLTREPTEQEMQAVREALKDQADPRPVLHDVFWALLNSREFSFNH</sequence>
<accession>A0A286RI59</accession>
<dbReference type="RefSeq" id="WP_095415630.1">
    <property type="nucleotide sequence ID" value="NZ_CP018477.1"/>
</dbReference>
<evidence type="ECO:0000313" key="3">
    <source>
        <dbReference type="EMBL" id="ASV75622.1"/>
    </source>
</evidence>
<dbReference type="AlphaFoldDB" id="A0A286RI59"/>
<dbReference type="PANTHER" id="PTHR35889">
    <property type="entry name" value="CYCLOINULO-OLIGOSACCHARIDE FRUCTANOTRANSFERASE-RELATED"/>
    <property type="match status" value="1"/>
</dbReference>
<evidence type="ECO:0000313" key="4">
    <source>
        <dbReference type="Proteomes" id="UP000215086"/>
    </source>
</evidence>
<dbReference type="KEGG" id="ttf:THTE_3020"/>
<feature type="domain" description="DUF1549" evidence="1">
    <location>
        <begin position="341"/>
        <end position="523"/>
    </location>
</feature>
<dbReference type="Pfam" id="PF07583">
    <property type="entry name" value="PSCyt2"/>
    <property type="match status" value="1"/>
</dbReference>
<gene>
    <name evidence="3" type="ORF">THTE_3020</name>
</gene>
<keyword evidence="3" id="KW-0648">Protein biosynthesis</keyword>
<name>A0A286RI59_9BACT</name>
<dbReference type="SUPFAM" id="SSF49373">
    <property type="entry name" value="Invasin/intimin cell-adhesion fragments"/>
    <property type="match status" value="1"/>
</dbReference>
<protein>
    <submittedName>
        <fullName evidence="3">Translation initiation factor 2</fullName>
    </submittedName>
</protein>
<dbReference type="OrthoDB" id="289126at2"/>
<proteinExistence type="predicted"/>
<keyword evidence="4" id="KW-1185">Reference proteome</keyword>
<dbReference type="InterPro" id="IPR022655">
    <property type="entry name" value="DUF1553"/>
</dbReference>
<dbReference type="Gene3D" id="2.60.40.1080">
    <property type="match status" value="2"/>
</dbReference>
<feature type="domain" description="DUF1553" evidence="2">
    <location>
        <begin position="570"/>
        <end position="796"/>
    </location>
</feature>
<dbReference type="GO" id="GO:0003743">
    <property type="term" value="F:translation initiation factor activity"/>
    <property type="evidence" value="ECO:0007669"/>
    <property type="project" value="UniProtKB-KW"/>
</dbReference>
<evidence type="ECO:0000259" key="1">
    <source>
        <dbReference type="Pfam" id="PF07583"/>
    </source>
</evidence>
<reference evidence="3 4" key="1">
    <citation type="journal article" name="Front. Microbiol.">
        <title>Sugar Metabolism of the First Thermophilic Planctomycete Thermogutta terrifontis: Comparative Genomic and Transcriptomic Approaches.</title>
        <authorList>
            <person name="Elcheninov A.G."/>
            <person name="Menzel P."/>
            <person name="Gudbergsdottir S.R."/>
            <person name="Slesarev A.I."/>
            <person name="Kadnikov V.V."/>
            <person name="Krogh A."/>
            <person name="Bonch-Osmolovskaya E.A."/>
            <person name="Peng X."/>
            <person name="Kublanov I.V."/>
        </authorList>
    </citation>
    <scope>NUCLEOTIDE SEQUENCE [LARGE SCALE GENOMIC DNA]</scope>
    <source>
        <strain evidence="3 4">R1</strain>
    </source>
</reference>
<evidence type="ECO:0000259" key="2">
    <source>
        <dbReference type="Pfam" id="PF07587"/>
    </source>
</evidence>
<organism evidence="3 4">
    <name type="scientific">Thermogutta terrifontis</name>
    <dbReference type="NCBI Taxonomy" id="1331910"/>
    <lineage>
        <taxon>Bacteria</taxon>
        <taxon>Pseudomonadati</taxon>
        <taxon>Planctomycetota</taxon>
        <taxon>Planctomycetia</taxon>
        <taxon>Pirellulales</taxon>
        <taxon>Thermoguttaceae</taxon>
        <taxon>Thermogutta</taxon>
    </lineage>
</organism>